<dbReference type="InterPro" id="IPR011340">
    <property type="entry name" value="Cys_dSase-rel"/>
</dbReference>
<dbReference type="Proteomes" id="UP000184452">
    <property type="component" value="Unassembled WGS sequence"/>
</dbReference>
<dbReference type="OrthoDB" id="7592443at2"/>
<evidence type="ECO:0000259" key="1">
    <source>
        <dbReference type="Pfam" id="PF00266"/>
    </source>
</evidence>
<protein>
    <submittedName>
        <fullName evidence="2">Cysteine desulfurase family protein, VC1184 subfamily</fullName>
    </submittedName>
</protein>
<evidence type="ECO:0000313" key="2">
    <source>
        <dbReference type="EMBL" id="SHI56326.1"/>
    </source>
</evidence>
<feature type="domain" description="Aminotransferase class V" evidence="1">
    <location>
        <begin position="23"/>
        <end position="392"/>
    </location>
</feature>
<dbReference type="PANTHER" id="PTHR43586:SF21">
    <property type="entry name" value="PYRIDOXAL PHOSPHATE (PLP)-DEPENDENT ASPARTATE AMINOTRANSFERASE SUPERFAMILY"/>
    <property type="match status" value="1"/>
</dbReference>
<dbReference type="SUPFAM" id="SSF53383">
    <property type="entry name" value="PLP-dependent transferases"/>
    <property type="match status" value="1"/>
</dbReference>
<dbReference type="InterPro" id="IPR000192">
    <property type="entry name" value="Aminotrans_V_dom"/>
</dbReference>
<dbReference type="Gene3D" id="3.40.640.10">
    <property type="entry name" value="Type I PLP-dependent aspartate aminotransferase-like (Major domain)"/>
    <property type="match status" value="1"/>
</dbReference>
<accession>A0A1M6C5N6</accession>
<dbReference type="InterPro" id="IPR015421">
    <property type="entry name" value="PyrdxlP-dep_Trfase_major"/>
</dbReference>
<organism evidence="2 3">
    <name type="scientific">Nocardiopsis flavescens</name>
    <dbReference type="NCBI Taxonomy" id="758803"/>
    <lineage>
        <taxon>Bacteria</taxon>
        <taxon>Bacillati</taxon>
        <taxon>Actinomycetota</taxon>
        <taxon>Actinomycetes</taxon>
        <taxon>Streptosporangiales</taxon>
        <taxon>Nocardiopsidaceae</taxon>
        <taxon>Nocardiopsis</taxon>
    </lineage>
</organism>
<dbReference type="RefSeq" id="WP_073374565.1">
    <property type="nucleotide sequence ID" value="NZ_FQZK01000001.1"/>
</dbReference>
<reference evidence="2 3" key="1">
    <citation type="submission" date="2016-11" db="EMBL/GenBank/DDBJ databases">
        <authorList>
            <person name="Jaros S."/>
            <person name="Januszkiewicz K."/>
            <person name="Wedrychowicz H."/>
        </authorList>
    </citation>
    <scope>NUCLEOTIDE SEQUENCE [LARGE SCALE GENOMIC DNA]</scope>
    <source>
        <strain evidence="2 3">CGMCC 4.5723</strain>
    </source>
</reference>
<dbReference type="EMBL" id="FQZK01000001">
    <property type="protein sequence ID" value="SHI56326.1"/>
    <property type="molecule type" value="Genomic_DNA"/>
</dbReference>
<evidence type="ECO:0000313" key="3">
    <source>
        <dbReference type="Proteomes" id="UP000184452"/>
    </source>
</evidence>
<dbReference type="STRING" id="758803.SAMN05421803_101590"/>
<dbReference type="Pfam" id="PF00266">
    <property type="entry name" value="Aminotran_5"/>
    <property type="match status" value="1"/>
</dbReference>
<dbReference type="AlphaFoldDB" id="A0A1M6C5N6"/>
<keyword evidence="3" id="KW-1185">Reference proteome</keyword>
<dbReference type="Gene3D" id="3.90.1150.10">
    <property type="entry name" value="Aspartate Aminotransferase, domain 1"/>
    <property type="match status" value="1"/>
</dbReference>
<name>A0A1M6C5N6_9ACTN</name>
<dbReference type="InterPro" id="IPR015422">
    <property type="entry name" value="PyrdxlP-dep_Trfase_small"/>
</dbReference>
<dbReference type="PANTHER" id="PTHR43586">
    <property type="entry name" value="CYSTEINE DESULFURASE"/>
    <property type="match status" value="1"/>
</dbReference>
<gene>
    <name evidence="2" type="ORF">SAMN05421803_101590</name>
</gene>
<dbReference type="NCBIfam" id="TIGR01976">
    <property type="entry name" value="am_tr_V_VC1184"/>
    <property type="match status" value="1"/>
</dbReference>
<dbReference type="InterPro" id="IPR015424">
    <property type="entry name" value="PyrdxlP-dep_Trfase"/>
</dbReference>
<sequence length="405" mass="42949">MTAFDPTAFRAQFPSLESGIAHFDGPGGTQTPARVGEAVARTLTGPLSNRGGSVASEANAEAAVAAFRRAYADLLGCAPEGVVYGRSATQLTYDFSRHLSQGWGPGDEVVVTRLDHDSNVRPWVQAAERTGATVRWIDFDPATAEPDLSDLDAVVNPRTRLVAVGAASNLLGTRFPVRAVADRAHAVGALVYVDGVHHAAHAVVDVRELGADFYVCSPYKFLGPHCAVLAAAPALLETVVPDKLVPSTDAVPERFEFGTLPYETMAGATEAVEVLADLAPGGDGRRARLAAARLLLEEHETALRDRVEAGLAGLGGAVRVHSRAAERTPTLFMTFPGRRSTDVSRFLAERGVLAPAGSFYAYEAFARLAPDDTAGLRVGMAPYSSEEDVDRLLSGLADALRVREY</sequence>
<proteinExistence type="predicted"/>